<sequence>MIMGKKLKHILASALLILPLALSAATSAAQLVTAGTSSDEVPDSVQVNLHKVAFSKDPDKETNPVKITDNYGNAYTQLPDGAKPLNGVEFTAYDITSDYQALISQGTKSEDAVQQLQQQSVDGLPDNAQPVVHGSQTTAGGTEDLPEGLAQFNLKTKTTIPDPNGKTATKSVYATYVIKETKSSVGTTITTEKATPMVLVMPLYNKYAGESKTDSKMLSQVDLYPKNVTETSISKDLTDPTDNNKSFGDSVQYKITVQVPNDIAAQNSFYVTDTPDLGLDDDINSISIKDSDTTSTSSALTKGTDYTVTPTSDAEKGAGFKITFIGDAQKASDAFKAEVGETLTITYNAKVTKAAPVGDLNNYVGLNHTPNVKSNTPVITGGAKFVKEDAEDSNKKLAGAEFELAREVNGKRQYAHQDKDGNYSWDENEANAVTTPSKDDGSFEFTGLEYSESAAKALKVDPKNFTYEVIETKAPAGYAKLLAPQTFTVDDNSYTNQITIKDAPAGFLPHTGGMGIYLVIAAGLIVMIAGALFLKKGNRHEEV</sequence>
<dbReference type="Pfam" id="PF16555">
    <property type="entry name" value="GramPos_pilinD1"/>
    <property type="match status" value="1"/>
</dbReference>
<dbReference type="InterPro" id="IPR048052">
    <property type="entry name" value="FM1-like"/>
</dbReference>
<feature type="signal peptide" evidence="6">
    <location>
        <begin position="1"/>
        <end position="24"/>
    </location>
</feature>
<dbReference type="Pfam" id="PF00746">
    <property type="entry name" value="Gram_pos_anchor"/>
    <property type="match status" value="1"/>
</dbReference>
<evidence type="ECO:0000259" key="8">
    <source>
        <dbReference type="Pfam" id="PF16555"/>
    </source>
</evidence>
<dbReference type="Gene3D" id="2.60.40.10">
    <property type="entry name" value="Immunoglobulins"/>
    <property type="match status" value="2"/>
</dbReference>
<keyword evidence="3 6" id="KW-0732">Signal</keyword>
<keyword evidence="11" id="KW-1185">Reference proteome</keyword>
<dbReference type="InterPro" id="IPR013783">
    <property type="entry name" value="Ig-like_fold"/>
</dbReference>
<evidence type="ECO:0000259" key="7">
    <source>
        <dbReference type="Pfam" id="PF00746"/>
    </source>
</evidence>
<name>A0ABW4BCM3_9LACO</name>
<dbReference type="EMBL" id="JBHTMO010000036">
    <property type="protein sequence ID" value="MFD1393945.1"/>
    <property type="molecule type" value="Genomic_DNA"/>
</dbReference>
<reference evidence="11" key="1">
    <citation type="journal article" date="2019" name="Int. J. Syst. Evol. Microbiol.">
        <title>The Global Catalogue of Microorganisms (GCM) 10K type strain sequencing project: providing services to taxonomists for standard genome sequencing and annotation.</title>
        <authorList>
            <consortium name="The Broad Institute Genomics Platform"/>
            <consortium name="The Broad Institute Genome Sequencing Center for Infectious Disease"/>
            <person name="Wu L."/>
            <person name="Ma J."/>
        </authorList>
    </citation>
    <scope>NUCLEOTIDE SEQUENCE [LARGE SCALE GENOMIC DNA]</scope>
    <source>
        <strain evidence="11">CCM 8911</strain>
    </source>
</reference>
<gene>
    <name evidence="10" type="ORF">ACFQ3L_10250</name>
</gene>
<evidence type="ECO:0000313" key="10">
    <source>
        <dbReference type="EMBL" id="MFD1393945.1"/>
    </source>
</evidence>
<dbReference type="InterPro" id="IPR026466">
    <property type="entry name" value="Fim_isopep_form_D2_dom"/>
</dbReference>
<evidence type="ECO:0000256" key="1">
    <source>
        <dbReference type="ARBA" id="ARBA00022512"/>
    </source>
</evidence>
<evidence type="ECO:0000259" key="9">
    <source>
        <dbReference type="Pfam" id="PF17802"/>
    </source>
</evidence>
<keyword evidence="4" id="KW-0572">Peptidoglycan-anchor</keyword>
<evidence type="ECO:0000256" key="4">
    <source>
        <dbReference type="ARBA" id="ARBA00023088"/>
    </source>
</evidence>
<feature type="domain" description="SpaA-like prealbumin fold" evidence="9">
    <location>
        <begin position="384"/>
        <end position="503"/>
    </location>
</feature>
<evidence type="ECO:0000256" key="3">
    <source>
        <dbReference type="ARBA" id="ARBA00022729"/>
    </source>
</evidence>
<dbReference type="RefSeq" id="WP_125586396.1">
    <property type="nucleotide sequence ID" value="NZ_JBHTMO010000036.1"/>
</dbReference>
<proteinExistence type="predicted"/>
<dbReference type="Proteomes" id="UP001597249">
    <property type="component" value="Unassembled WGS sequence"/>
</dbReference>
<dbReference type="InterPro" id="IPR019931">
    <property type="entry name" value="LPXTG_anchor"/>
</dbReference>
<evidence type="ECO:0000256" key="6">
    <source>
        <dbReference type="SAM" id="SignalP"/>
    </source>
</evidence>
<dbReference type="NCBIfam" id="TIGR04226">
    <property type="entry name" value="RrgB_K2N_iso_D2"/>
    <property type="match status" value="1"/>
</dbReference>
<protein>
    <submittedName>
        <fullName evidence="10">SpaH/EbpB family LPXTG-anchored major pilin</fullName>
    </submittedName>
</protein>
<accession>A0ABW4BCM3</accession>
<keyword evidence="2" id="KW-0964">Secreted</keyword>
<evidence type="ECO:0000256" key="5">
    <source>
        <dbReference type="SAM" id="Phobius"/>
    </source>
</evidence>
<dbReference type="InterPro" id="IPR041033">
    <property type="entry name" value="SpaA_PFL_dom_1"/>
</dbReference>
<keyword evidence="5" id="KW-1133">Transmembrane helix</keyword>
<keyword evidence="1" id="KW-0134">Cell wall</keyword>
<feature type="domain" description="Gram-positive pilin subunit D1 N-terminal" evidence="8">
    <location>
        <begin position="43"/>
        <end position="228"/>
    </location>
</feature>
<organism evidence="10 11">
    <name type="scientific">Lacticaseibacillus jixianensis</name>
    <dbReference type="NCBI Taxonomy" id="2486012"/>
    <lineage>
        <taxon>Bacteria</taxon>
        <taxon>Bacillati</taxon>
        <taxon>Bacillota</taxon>
        <taxon>Bacilli</taxon>
        <taxon>Lactobacillales</taxon>
        <taxon>Lactobacillaceae</taxon>
        <taxon>Lacticaseibacillus</taxon>
    </lineage>
</organism>
<feature type="transmembrane region" description="Helical" evidence="5">
    <location>
        <begin position="514"/>
        <end position="534"/>
    </location>
</feature>
<feature type="domain" description="Gram-positive cocci surface proteins LPxTG" evidence="7">
    <location>
        <begin position="508"/>
        <end position="541"/>
    </location>
</feature>
<comment type="caution">
    <text evidence="10">The sequence shown here is derived from an EMBL/GenBank/DDBJ whole genome shotgun (WGS) entry which is preliminary data.</text>
</comment>
<evidence type="ECO:0000256" key="2">
    <source>
        <dbReference type="ARBA" id="ARBA00022525"/>
    </source>
</evidence>
<dbReference type="NCBIfam" id="TIGR01167">
    <property type="entry name" value="LPXTG_anchor"/>
    <property type="match status" value="1"/>
</dbReference>
<dbReference type="NCBIfam" id="NF033902">
    <property type="entry name" value="iso_D2_wall_anc"/>
    <property type="match status" value="1"/>
</dbReference>
<keyword evidence="5" id="KW-0472">Membrane</keyword>
<dbReference type="InterPro" id="IPR032364">
    <property type="entry name" value="GramPos_pilinD1_N"/>
</dbReference>
<dbReference type="Pfam" id="PF17802">
    <property type="entry name" value="SpaA"/>
    <property type="match status" value="1"/>
</dbReference>
<evidence type="ECO:0000313" key="11">
    <source>
        <dbReference type="Proteomes" id="UP001597249"/>
    </source>
</evidence>
<feature type="chain" id="PRO_5046951539" evidence="6">
    <location>
        <begin position="25"/>
        <end position="543"/>
    </location>
</feature>
<keyword evidence="5" id="KW-0812">Transmembrane</keyword>
<dbReference type="Gene3D" id="2.60.40.740">
    <property type="match status" value="1"/>
</dbReference>